<evidence type="ECO:0000256" key="7">
    <source>
        <dbReference type="SAM" id="MobiDB-lite"/>
    </source>
</evidence>
<feature type="region of interest" description="Disordered" evidence="7">
    <location>
        <begin position="1"/>
        <end position="52"/>
    </location>
</feature>
<dbReference type="GO" id="GO:0003677">
    <property type="term" value="F:DNA binding"/>
    <property type="evidence" value="ECO:0007669"/>
    <property type="project" value="UniProtKB-KW"/>
</dbReference>
<dbReference type="PROSITE" id="PS00463">
    <property type="entry name" value="ZN2_CY6_FUNGAL_1"/>
    <property type="match status" value="1"/>
</dbReference>
<keyword evidence="6" id="KW-0539">Nucleus</keyword>
<keyword evidence="10" id="KW-1185">Reference proteome</keyword>
<dbReference type="OrthoDB" id="39175at2759"/>
<protein>
    <recommendedName>
        <fullName evidence="8">Zn(2)-C6 fungal-type domain-containing protein</fullName>
    </recommendedName>
</protein>
<evidence type="ECO:0000313" key="10">
    <source>
        <dbReference type="Proteomes" id="UP000813444"/>
    </source>
</evidence>
<evidence type="ECO:0000256" key="5">
    <source>
        <dbReference type="ARBA" id="ARBA00023163"/>
    </source>
</evidence>
<keyword evidence="2" id="KW-0862">Zinc</keyword>
<evidence type="ECO:0000313" key="9">
    <source>
        <dbReference type="EMBL" id="KAH7318610.1"/>
    </source>
</evidence>
<reference evidence="9" key="1">
    <citation type="journal article" date="2021" name="Nat. Commun.">
        <title>Genetic determinants of endophytism in the Arabidopsis root mycobiome.</title>
        <authorList>
            <person name="Mesny F."/>
            <person name="Miyauchi S."/>
            <person name="Thiergart T."/>
            <person name="Pickel B."/>
            <person name="Atanasova L."/>
            <person name="Karlsson M."/>
            <person name="Huettel B."/>
            <person name="Barry K.W."/>
            <person name="Haridas S."/>
            <person name="Chen C."/>
            <person name="Bauer D."/>
            <person name="Andreopoulos W."/>
            <person name="Pangilinan J."/>
            <person name="LaButti K."/>
            <person name="Riley R."/>
            <person name="Lipzen A."/>
            <person name="Clum A."/>
            <person name="Drula E."/>
            <person name="Henrissat B."/>
            <person name="Kohler A."/>
            <person name="Grigoriev I.V."/>
            <person name="Martin F.M."/>
            <person name="Hacquard S."/>
        </authorList>
    </citation>
    <scope>NUCLEOTIDE SEQUENCE</scope>
    <source>
        <strain evidence="9">MPI-CAGE-CH-0235</strain>
    </source>
</reference>
<dbReference type="InterPro" id="IPR052360">
    <property type="entry name" value="Transcr_Regulatory_Proteins"/>
</dbReference>
<evidence type="ECO:0000256" key="2">
    <source>
        <dbReference type="ARBA" id="ARBA00022833"/>
    </source>
</evidence>
<dbReference type="SUPFAM" id="SSF57701">
    <property type="entry name" value="Zn2/Cys6 DNA-binding domain"/>
    <property type="match status" value="1"/>
</dbReference>
<evidence type="ECO:0000256" key="4">
    <source>
        <dbReference type="ARBA" id="ARBA00023125"/>
    </source>
</evidence>
<evidence type="ECO:0000256" key="1">
    <source>
        <dbReference type="ARBA" id="ARBA00022723"/>
    </source>
</evidence>
<dbReference type="GO" id="GO:0000981">
    <property type="term" value="F:DNA-binding transcription factor activity, RNA polymerase II-specific"/>
    <property type="evidence" value="ECO:0007669"/>
    <property type="project" value="InterPro"/>
</dbReference>
<dbReference type="Gene3D" id="4.10.240.10">
    <property type="entry name" value="Zn(2)-C6 fungal-type DNA-binding domain"/>
    <property type="match status" value="1"/>
</dbReference>
<organism evidence="9 10">
    <name type="scientific">Stachybotrys elegans</name>
    <dbReference type="NCBI Taxonomy" id="80388"/>
    <lineage>
        <taxon>Eukaryota</taxon>
        <taxon>Fungi</taxon>
        <taxon>Dikarya</taxon>
        <taxon>Ascomycota</taxon>
        <taxon>Pezizomycotina</taxon>
        <taxon>Sordariomycetes</taxon>
        <taxon>Hypocreomycetidae</taxon>
        <taxon>Hypocreales</taxon>
        <taxon>Stachybotryaceae</taxon>
        <taxon>Stachybotrys</taxon>
    </lineage>
</organism>
<keyword evidence="1" id="KW-0479">Metal-binding</keyword>
<gene>
    <name evidence="9" type="ORF">B0I35DRAFT_451382</name>
</gene>
<dbReference type="EMBL" id="JAGPNK010000007">
    <property type="protein sequence ID" value="KAH7318610.1"/>
    <property type="molecule type" value="Genomic_DNA"/>
</dbReference>
<evidence type="ECO:0000259" key="8">
    <source>
        <dbReference type="PROSITE" id="PS50048"/>
    </source>
</evidence>
<feature type="region of interest" description="Disordered" evidence="7">
    <location>
        <begin position="357"/>
        <end position="377"/>
    </location>
</feature>
<evidence type="ECO:0000256" key="6">
    <source>
        <dbReference type="ARBA" id="ARBA00023242"/>
    </source>
</evidence>
<dbReference type="AlphaFoldDB" id="A0A8K0WS12"/>
<dbReference type="InterPro" id="IPR001138">
    <property type="entry name" value="Zn2Cys6_DnaBD"/>
</dbReference>
<proteinExistence type="predicted"/>
<keyword evidence="5" id="KW-0804">Transcription</keyword>
<feature type="domain" description="Zn(2)-C6 fungal-type" evidence="8">
    <location>
        <begin position="50"/>
        <end position="79"/>
    </location>
</feature>
<name>A0A8K0WS12_9HYPO</name>
<dbReference type="Proteomes" id="UP000813444">
    <property type="component" value="Unassembled WGS sequence"/>
</dbReference>
<dbReference type="Pfam" id="PF00172">
    <property type="entry name" value="Zn_clus"/>
    <property type="match status" value="1"/>
</dbReference>
<sequence>MNRASSATSPSTSSSTAGSVSAATSTPTTASTPVDAAKKGRRSKPKVKTGCTNCKQRRIKCDEKRPACSQCVRSKKACTGYPPPSRRSRPYEEIRIAPKPAAQIQPNLRPGTRNISLQPIATSPSQHQQTAYSNASYVGPVQRYLQTHPIPLPTVFQPSVRAPFNQTEALYYSLLCDRTANELSGYFDSGFWSRRVLQECHNSPAIRHAVVALGALYKTLEESQMSSRPGLSPSFDTSDATNHWMTAIKKYSEACKAVMVHDEQDAAPHRTRLMASVLLACFDSFIGDHKQAIIQMQMGLGMLHQLQVNTGQKDPSYGNNIEGELASVFTRLVFQAKSYDMAFHFPPPYTIAFPAQPVEESSSPRSDGDVGSPESSIDSPISYHFSNAREARFAADQLLARLGRFLERLHRARGRPTNVLPRSWLQYGEHFKLQLEAWSIAFDPVFQSRGAPGISQLEKKGIISLQMAHLNTTILFLSIFHQKEEQFDAFMPYFRAIVDLGAETVREDEARAMAEWCPDPKLCPHRRIISPDPFGLASYTAYHIRPSFSADLGIVPPLFVVATKCRDPATRRQAIQLLKSSARREAMWDSFMVAQVAEWVMGHEEGSAQAAQSPPDSLALIPDEHRVMITAVDFDLCARFANVSIGTRGVQRGHPDDRAKEVRLVW</sequence>
<dbReference type="GO" id="GO:0008270">
    <property type="term" value="F:zinc ion binding"/>
    <property type="evidence" value="ECO:0007669"/>
    <property type="project" value="InterPro"/>
</dbReference>
<dbReference type="CDD" id="cd00067">
    <property type="entry name" value="GAL4"/>
    <property type="match status" value="1"/>
</dbReference>
<dbReference type="PANTHER" id="PTHR36206:SF4">
    <property type="entry name" value="HYPOTHETICAL CONSERVED PROTEIN (EUROFUNG)-RELATED"/>
    <property type="match status" value="1"/>
</dbReference>
<keyword evidence="3" id="KW-0805">Transcription regulation</keyword>
<accession>A0A8K0WS12</accession>
<dbReference type="PROSITE" id="PS50048">
    <property type="entry name" value="ZN2_CY6_FUNGAL_2"/>
    <property type="match status" value="1"/>
</dbReference>
<evidence type="ECO:0000256" key="3">
    <source>
        <dbReference type="ARBA" id="ARBA00023015"/>
    </source>
</evidence>
<dbReference type="PANTHER" id="PTHR36206">
    <property type="entry name" value="ASPERCRYPTIN BIOSYNTHESIS CLUSTER-SPECIFIC TRANSCRIPTION REGULATOR ATNN-RELATED"/>
    <property type="match status" value="1"/>
</dbReference>
<dbReference type="CDD" id="cd12148">
    <property type="entry name" value="fungal_TF_MHR"/>
    <property type="match status" value="1"/>
</dbReference>
<feature type="compositionally biased region" description="Low complexity" evidence="7">
    <location>
        <begin position="1"/>
        <end position="35"/>
    </location>
</feature>
<dbReference type="InterPro" id="IPR036864">
    <property type="entry name" value="Zn2-C6_fun-type_DNA-bd_sf"/>
</dbReference>
<dbReference type="SMART" id="SM00066">
    <property type="entry name" value="GAL4"/>
    <property type="match status" value="1"/>
</dbReference>
<keyword evidence="4" id="KW-0238">DNA-binding</keyword>
<comment type="caution">
    <text evidence="9">The sequence shown here is derived from an EMBL/GenBank/DDBJ whole genome shotgun (WGS) entry which is preliminary data.</text>
</comment>